<dbReference type="EMBL" id="GGEC01082887">
    <property type="protein sequence ID" value="MBX63371.1"/>
    <property type="molecule type" value="Transcribed_RNA"/>
</dbReference>
<evidence type="ECO:0000313" key="1">
    <source>
        <dbReference type="EMBL" id="MBX63371.1"/>
    </source>
</evidence>
<organism evidence="1">
    <name type="scientific">Rhizophora mucronata</name>
    <name type="common">Asiatic mangrove</name>
    <dbReference type="NCBI Taxonomy" id="61149"/>
    <lineage>
        <taxon>Eukaryota</taxon>
        <taxon>Viridiplantae</taxon>
        <taxon>Streptophyta</taxon>
        <taxon>Embryophyta</taxon>
        <taxon>Tracheophyta</taxon>
        <taxon>Spermatophyta</taxon>
        <taxon>Magnoliopsida</taxon>
        <taxon>eudicotyledons</taxon>
        <taxon>Gunneridae</taxon>
        <taxon>Pentapetalae</taxon>
        <taxon>rosids</taxon>
        <taxon>fabids</taxon>
        <taxon>Malpighiales</taxon>
        <taxon>Rhizophoraceae</taxon>
        <taxon>Rhizophora</taxon>
    </lineage>
</organism>
<name>A0A2P2Q8R3_RHIMU</name>
<reference evidence="1" key="1">
    <citation type="submission" date="2018-02" db="EMBL/GenBank/DDBJ databases">
        <title>Rhizophora mucronata_Transcriptome.</title>
        <authorList>
            <person name="Meera S.P."/>
            <person name="Sreeshan A."/>
            <person name="Augustine A."/>
        </authorList>
    </citation>
    <scope>NUCLEOTIDE SEQUENCE</scope>
    <source>
        <tissue evidence="1">Leaf</tissue>
    </source>
</reference>
<protein>
    <submittedName>
        <fullName evidence="1">Uncharacterized protein</fullName>
    </submittedName>
</protein>
<accession>A0A2P2Q8R3</accession>
<sequence>MFYVILVYEITLRKF</sequence>
<proteinExistence type="predicted"/>